<evidence type="ECO:0000259" key="2">
    <source>
        <dbReference type="Pfam" id="PF24883"/>
    </source>
</evidence>
<feature type="domain" description="Nephrocystin 3-like N-terminal" evidence="2">
    <location>
        <begin position="128"/>
        <end position="284"/>
    </location>
</feature>
<dbReference type="Gene3D" id="3.40.50.1580">
    <property type="entry name" value="Nucleoside phosphorylase domain"/>
    <property type="match status" value="1"/>
</dbReference>
<dbReference type="SUPFAM" id="SSF53167">
    <property type="entry name" value="Purine and uridine phosphorylases"/>
    <property type="match status" value="1"/>
</dbReference>
<organism evidence="3 4">
    <name type="scientific">Trichodelitschia bisporula</name>
    <dbReference type="NCBI Taxonomy" id="703511"/>
    <lineage>
        <taxon>Eukaryota</taxon>
        <taxon>Fungi</taxon>
        <taxon>Dikarya</taxon>
        <taxon>Ascomycota</taxon>
        <taxon>Pezizomycotina</taxon>
        <taxon>Dothideomycetes</taxon>
        <taxon>Dothideomycetes incertae sedis</taxon>
        <taxon>Phaeotrichales</taxon>
        <taxon>Phaeotrichaceae</taxon>
        <taxon>Trichodelitschia</taxon>
    </lineage>
</organism>
<dbReference type="GO" id="GO:0009116">
    <property type="term" value="P:nucleoside metabolic process"/>
    <property type="evidence" value="ECO:0007669"/>
    <property type="project" value="InterPro"/>
</dbReference>
<protein>
    <recommendedName>
        <fullName evidence="2">Nephrocystin 3-like N-terminal domain-containing protein</fullName>
    </recommendedName>
</protein>
<dbReference type="Pfam" id="PF24883">
    <property type="entry name" value="NPHP3_N"/>
    <property type="match status" value="1"/>
</dbReference>
<proteinExistence type="predicted"/>
<dbReference type="PANTHER" id="PTHR10039:SF14">
    <property type="entry name" value="NACHT DOMAIN-CONTAINING PROTEIN"/>
    <property type="match status" value="1"/>
</dbReference>
<dbReference type="GO" id="GO:0003824">
    <property type="term" value="F:catalytic activity"/>
    <property type="evidence" value="ECO:0007669"/>
    <property type="project" value="InterPro"/>
</dbReference>
<dbReference type="SUPFAM" id="SSF52540">
    <property type="entry name" value="P-loop containing nucleoside triphosphate hydrolases"/>
    <property type="match status" value="1"/>
</dbReference>
<evidence type="ECO:0000256" key="1">
    <source>
        <dbReference type="ARBA" id="ARBA00022737"/>
    </source>
</evidence>
<dbReference type="AlphaFoldDB" id="A0A6G1HWX8"/>
<reference evidence="3" key="1">
    <citation type="journal article" date="2020" name="Stud. Mycol.">
        <title>101 Dothideomycetes genomes: a test case for predicting lifestyles and emergence of pathogens.</title>
        <authorList>
            <person name="Haridas S."/>
            <person name="Albert R."/>
            <person name="Binder M."/>
            <person name="Bloem J."/>
            <person name="Labutti K."/>
            <person name="Salamov A."/>
            <person name="Andreopoulos B."/>
            <person name="Baker S."/>
            <person name="Barry K."/>
            <person name="Bills G."/>
            <person name="Bluhm B."/>
            <person name="Cannon C."/>
            <person name="Castanera R."/>
            <person name="Culley D."/>
            <person name="Daum C."/>
            <person name="Ezra D."/>
            <person name="Gonzalez J."/>
            <person name="Henrissat B."/>
            <person name="Kuo A."/>
            <person name="Liang C."/>
            <person name="Lipzen A."/>
            <person name="Lutzoni F."/>
            <person name="Magnuson J."/>
            <person name="Mondo S."/>
            <person name="Nolan M."/>
            <person name="Ohm R."/>
            <person name="Pangilinan J."/>
            <person name="Park H.-J."/>
            <person name="Ramirez L."/>
            <person name="Alfaro M."/>
            <person name="Sun H."/>
            <person name="Tritt A."/>
            <person name="Yoshinaga Y."/>
            <person name="Zwiers L.-H."/>
            <person name="Turgeon B."/>
            <person name="Goodwin S."/>
            <person name="Spatafora J."/>
            <person name="Crous P."/>
            <person name="Grigoriev I."/>
        </authorList>
    </citation>
    <scope>NUCLEOTIDE SEQUENCE</scope>
    <source>
        <strain evidence="3">CBS 262.69</strain>
    </source>
</reference>
<name>A0A6G1HWX8_9PEZI</name>
<dbReference type="PANTHER" id="PTHR10039">
    <property type="entry name" value="AMELOGENIN"/>
    <property type="match status" value="1"/>
</dbReference>
<accession>A0A6G1HWX8</accession>
<keyword evidence="1" id="KW-0677">Repeat</keyword>
<evidence type="ECO:0000313" key="3">
    <source>
        <dbReference type="EMBL" id="KAF2400563.1"/>
    </source>
</evidence>
<dbReference type="InterPro" id="IPR056884">
    <property type="entry name" value="NPHP3-like_N"/>
</dbReference>
<keyword evidence="4" id="KW-1185">Reference proteome</keyword>
<dbReference type="EMBL" id="ML996694">
    <property type="protein sequence ID" value="KAF2400563.1"/>
    <property type="molecule type" value="Genomic_DNA"/>
</dbReference>
<dbReference type="Gene3D" id="3.40.50.300">
    <property type="entry name" value="P-loop containing nucleotide triphosphate hydrolases"/>
    <property type="match status" value="1"/>
</dbReference>
<dbReference type="InterPro" id="IPR035994">
    <property type="entry name" value="Nucleoside_phosphorylase_sf"/>
</dbReference>
<gene>
    <name evidence="3" type="ORF">EJ06DRAFT_396946</name>
</gene>
<dbReference type="InterPro" id="IPR027417">
    <property type="entry name" value="P-loop_NTPase"/>
</dbReference>
<dbReference type="OrthoDB" id="674604at2759"/>
<dbReference type="Proteomes" id="UP000799640">
    <property type="component" value="Unassembled WGS sequence"/>
</dbReference>
<sequence length="613" mass="68325">MQGATTRDSLSAELGGVLCFEMEAAGLMNSFPCLVVRGICDYADSHKNKSWQPFAAGTAAACAKEILLLMPPTEVKMESPALKVMKEKHDFNKTLEDFVAAGAPFNSRQRQNESTCLPDTRVKVLGEIGNWADEKNSPSIFWLSGLAGTGKSTVARTVAAKFSAKKCLGASFFFSRGGGDVGHADKFVTSIAVQLADNVPSLKPTMWDAITERSNIASLSLRDQWRHLILAPLAELNQFPSAFILVVDALDECKDESDMQIILQLFAELRSLERARLRVFLTSRPEVPIRHGFLDMPEAEHQDFVLHSISPSIVDHDIRLFLQHQLDNTAHKLSLRAGWPGEQIINRLVQNACGLFIWAATACRFIHEGKRFATKRLDTILGQSRTVVNAPVKQLNEIYAAVLHHCISPGYLDEEKYELRSELKGLLGSIVTLLSPLSTQSLSRLLNISQDDVSQILGVLYAILDIPKEPGYPLRLHHPSFRDFLLDSKRSGDTGFWVDEKQAHQALAMKCIQVMSDFLTQDMLGIGRPGVLKIEVDSHEVEGSLHPEKQYACLYWIQHLHKGGSQLNDDSEVHQFLKEHLLHWLEALGWMQKVSEGFHAIVSLESMISVSWT</sequence>
<evidence type="ECO:0000313" key="4">
    <source>
        <dbReference type="Proteomes" id="UP000799640"/>
    </source>
</evidence>